<keyword evidence="3 6" id="KW-0256">Endoplasmic reticulum</keyword>
<dbReference type="GO" id="GO:0005789">
    <property type="term" value="C:endoplasmic reticulum membrane"/>
    <property type="evidence" value="ECO:0007669"/>
    <property type="project" value="UniProtKB-SubCell"/>
</dbReference>
<dbReference type="InterPro" id="IPR045064">
    <property type="entry name" value="Reticulon-like"/>
</dbReference>
<dbReference type="OrthoDB" id="567788at2759"/>
<reference evidence="8" key="1">
    <citation type="submission" date="2020-10" db="EMBL/GenBank/DDBJ databases">
        <authorList>
            <person name="Han B."/>
            <person name="Lu T."/>
            <person name="Zhao Q."/>
            <person name="Huang X."/>
            <person name="Zhao Y."/>
        </authorList>
    </citation>
    <scope>NUCLEOTIDE SEQUENCE</scope>
</reference>
<evidence type="ECO:0000256" key="6">
    <source>
        <dbReference type="RuleBase" id="RU363132"/>
    </source>
</evidence>
<name>A0A811QIW0_9POAL</name>
<evidence type="ECO:0000256" key="1">
    <source>
        <dbReference type="ARBA" id="ARBA00004477"/>
    </source>
</evidence>
<sequence length="198" mass="21764">MATGPRSLHALLGGGAVADLLLWRRRNASAAAVVGATAVWFVFERAGYSFPSVLSNALLLLVAILFFWAKSASLLNRPLPPLPNLEVSDAIVEKAADHALVWINRLLAVGHDIAIKRDRKVFIKVILILWVVSFVGMLFNFLTLIYIGVTLSLLVPPLYEKYQDQVDEKLGVAHSVLSRHIDTIVTRAGQSAKQKKTE</sequence>
<dbReference type="AlphaFoldDB" id="A0A811QIW0"/>
<keyword evidence="2 6" id="KW-0812">Transmembrane</keyword>
<keyword evidence="4 6" id="KW-1133">Transmembrane helix</keyword>
<feature type="domain" description="Reticulon" evidence="7">
    <location>
        <begin position="17"/>
        <end position="198"/>
    </location>
</feature>
<evidence type="ECO:0000256" key="3">
    <source>
        <dbReference type="ARBA" id="ARBA00022824"/>
    </source>
</evidence>
<dbReference type="PROSITE" id="PS50845">
    <property type="entry name" value="RETICULON"/>
    <property type="match status" value="1"/>
</dbReference>
<dbReference type="EMBL" id="CAJGYO010000011">
    <property type="protein sequence ID" value="CAD6259134.1"/>
    <property type="molecule type" value="Genomic_DNA"/>
</dbReference>
<gene>
    <name evidence="8" type="ORF">NCGR_LOCUS42575</name>
</gene>
<comment type="caution">
    <text evidence="8">The sequence shown here is derived from an EMBL/GenBank/DDBJ whole genome shotgun (WGS) entry which is preliminary data.</text>
</comment>
<evidence type="ECO:0000313" key="9">
    <source>
        <dbReference type="Proteomes" id="UP000604825"/>
    </source>
</evidence>
<organism evidence="8 9">
    <name type="scientific">Miscanthus lutarioriparius</name>
    <dbReference type="NCBI Taxonomy" id="422564"/>
    <lineage>
        <taxon>Eukaryota</taxon>
        <taxon>Viridiplantae</taxon>
        <taxon>Streptophyta</taxon>
        <taxon>Embryophyta</taxon>
        <taxon>Tracheophyta</taxon>
        <taxon>Spermatophyta</taxon>
        <taxon>Magnoliopsida</taxon>
        <taxon>Liliopsida</taxon>
        <taxon>Poales</taxon>
        <taxon>Poaceae</taxon>
        <taxon>PACMAD clade</taxon>
        <taxon>Panicoideae</taxon>
        <taxon>Andropogonodae</taxon>
        <taxon>Andropogoneae</taxon>
        <taxon>Saccharinae</taxon>
        <taxon>Miscanthus</taxon>
    </lineage>
</organism>
<dbReference type="Pfam" id="PF02453">
    <property type="entry name" value="Reticulon"/>
    <property type="match status" value="1"/>
</dbReference>
<evidence type="ECO:0000313" key="8">
    <source>
        <dbReference type="EMBL" id="CAD6259134.1"/>
    </source>
</evidence>
<dbReference type="InterPro" id="IPR003388">
    <property type="entry name" value="Reticulon"/>
</dbReference>
<evidence type="ECO:0000256" key="2">
    <source>
        <dbReference type="ARBA" id="ARBA00022692"/>
    </source>
</evidence>
<proteinExistence type="predicted"/>
<dbReference type="Proteomes" id="UP000604825">
    <property type="component" value="Unassembled WGS sequence"/>
</dbReference>
<keyword evidence="5 6" id="KW-0472">Membrane</keyword>
<accession>A0A811QIW0</accession>
<evidence type="ECO:0000259" key="7">
    <source>
        <dbReference type="PROSITE" id="PS50845"/>
    </source>
</evidence>
<feature type="transmembrane region" description="Helical" evidence="6">
    <location>
        <begin position="49"/>
        <end position="69"/>
    </location>
</feature>
<evidence type="ECO:0000256" key="5">
    <source>
        <dbReference type="ARBA" id="ARBA00023136"/>
    </source>
</evidence>
<protein>
    <recommendedName>
        <fullName evidence="6">Reticulon-like protein</fullName>
    </recommendedName>
</protein>
<comment type="subcellular location">
    <subcellularLocation>
        <location evidence="1 6">Endoplasmic reticulum membrane</location>
        <topology evidence="1 6">Multi-pass membrane protein</topology>
    </subcellularLocation>
</comment>
<keyword evidence="9" id="KW-1185">Reference proteome</keyword>
<dbReference type="GO" id="GO:0009617">
    <property type="term" value="P:response to bacterium"/>
    <property type="evidence" value="ECO:0007669"/>
    <property type="project" value="InterPro"/>
</dbReference>
<dbReference type="PANTHER" id="PTHR10994:SF154">
    <property type="entry name" value="RETICULON-LIKE PROTEIN B11"/>
    <property type="match status" value="1"/>
</dbReference>
<feature type="transmembrane region" description="Helical" evidence="6">
    <location>
        <begin position="125"/>
        <end position="149"/>
    </location>
</feature>
<dbReference type="PANTHER" id="PTHR10994">
    <property type="entry name" value="RETICULON"/>
    <property type="match status" value="1"/>
</dbReference>
<evidence type="ECO:0000256" key="4">
    <source>
        <dbReference type="ARBA" id="ARBA00022989"/>
    </source>
</evidence>